<dbReference type="HAMAP" id="MF_00221">
    <property type="entry name" value="NRAMP"/>
    <property type="match status" value="1"/>
</dbReference>
<feature type="transmembrane region" description="Helical" evidence="6">
    <location>
        <begin position="455"/>
        <end position="475"/>
    </location>
</feature>
<dbReference type="PANTHER" id="PTHR11706:SF33">
    <property type="entry name" value="NATURAL RESISTANCE-ASSOCIATED MACROPHAGE PROTEIN 2"/>
    <property type="match status" value="1"/>
</dbReference>
<dbReference type="NCBIfam" id="TIGR01197">
    <property type="entry name" value="nramp"/>
    <property type="match status" value="1"/>
</dbReference>
<comment type="caution">
    <text evidence="7">The sequence shown here is derived from an EMBL/GenBank/DDBJ whole genome shotgun (WGS) entry which is preliminary data.</text>
</comment>
<keyword evidence="2 6" id="KW-0813">Transport</keyword>
<feature type="transmembrane region" description="Helical" evidence="6">
    <location>
        <begin position="415"/>
        <end position="434"/>
    </location>
</feature>
<protein>
    <recommendedName>
        <fullName evidence="6">Divalent metal cation transporter MntH</fullName>
    </recommendedName>
</protein>
<feature type="transmembrane region" description="Helical" evidence="6">
    <location>
        <begin position="257"/>
        <end position="278"/>
    </location>
</feature>
<name>A0ABN8FNS1_9BACL</name>
<keyword evidence="3 6" id="KW-0812">Transmembrane</keyword>
<sequence>MKNYNETYLHFSEMSIYFKYKLHIGNFRVYRQLFWARGGIDMLEQTLIEQPHIEQPHMRQHKNSISAQAVLNGETKGIKRLLPFLGPAFIAAVAYLDPGNFATNITAGSKYGYLLLWVIVASNLMAVLIQALSAKLGIATGKNLPEIAHDRFPKSVSIFLWIQSELVIIATDLAEFIGAALGLYLLFDIPMLPAAMITAVGSFAILELQRRGYRSLEAGIAAMILIVVLAFAFQVIVAKPDMGAVAVGMFTPKFEGVDSILLAAGILGATVMPHAIYLHSSLTQNRIVGVNEAEKKQIFKLEFIDIIIAMIIAGAVNLAMVIVSAALFFKNGIVVEDLDVAFQQFSHLAGPVTAISFGLGLLIAGLSSSSVGTMAGDVVMQGFINKRINLYLRRAITIIPPLAIIGFGVNPTKALVISQVILSFGIAFALVPLVMFTSNRQIMGGLVNRKMTAALGWLISGLVVSLNLFLVYQIFV</sequence>
<feature type="transmembrane region" description="Helical" evidence="6">
    <location>
        <begin position="114"/>
        <end position="138"/>
    </location>
</feature>
<feature type="transmembrane region" description="Helical" evidence="6">
    <location>
        <begin position="183"/>
        <end position="206"/>
    </location>
</feature>
<dbReference type="NCBIfam" id="NF037982">
    <property type="entry name" value="Nramp_1"/>
    <property type="match status" value="1"/>
</dbReference>
<dbReference type="EMBL" id="CAKMAB010000064">
    <property type="protein sequence ID" value="CAH1059678.1"/>
    <property type="molecule type" value="Genomic_DNA"/>
</dbReference>
<evidence type="ECO:0000313" key="7">
    <source>
        <dbReference type="EMBL" id="CAH1059678.1"/>
    </source>
</evidence>
<dbReference type="InterPro" id="IPR001046">
    <property type="entry name" value="NRAMP_fam"/>
</dbReference>
<feature type="transmembrane region" description="Helical" evidence="6">
    <location>
        <begin position="348"/>
        <end position="369"/>
    </location>
</feature>
<accession>A0ABN8FNS1</accession>
<reference evidence="7" key="1">
    <citation type="submission" date="2021-12" db="EMBL/GenBank/DDBJ databases">
        <authorList>
            <person name="Criscuolo A."/>
        </authorList>
    </citation>
    <scope>NUCLEOTIDE SEQUENCE</scope>
    <source>
        <strain evidence="7">CIP111894</strain>
    </source>
</reference>
<evidence type="ECO:0000256" key="4">
    <source>
        <dbReference type="ARBA" id="ARBA00022989"/>
    </source>
</evidence>
<comment type="function">
    <text evidence="6">H(+)-stimulated, divalent metal cation uptake system.</text>
</comment>
<feature type="transmembrane region" description="Helical" evidence="6">
    <location>
        <begin position="303"/>
        <end position="328"/>
    </location>
</feature>
<evidence type="ECO:0000256" key="3">
    <source>
        <dbReference type="ARBA" id="ARBA00022692"/>
    </source>
</evidence>
<keyword evidence="4 6" id="KW-1133">Transmembrane helix</keyword>
<dbReference type="PANTHER" id="PTHR11706">
    <property type="entry name" value="SOLUTE CARRIER PROTEIN FAMILY 11 MEMBER"/>
    <property type="match status" value="1"/>
</dbReference>
<gene>
    <name evidence="6 7" type="primary">mntH</name>
    <name evidence="7" type="ORF">PAECIP111894_05890</name>
</gene>
<evidence type="ECO:0000256" key="2">
    <source>
        <dbReference type="ARBA" id="ARBA00022448"/>
    </source>
</evidence>
<keyword evidence="8" id="KW-1185">Reference proteome</keyword>
<dbReference type="PRINTS" id="PR00447">
    <property type="entry name" value="NATRESASSCMP"/>
</dbReference>
<evidence type="ECO:0000256" key="5">
    <source>
        <dbReference type="ARBA" id="ARBA00023136"/>
    </source>
</evidence>
<keyword evidence="6" id="KW-0406">Ion transport</keyword>
<organism evidence="7 8">
    <name type="scientific">Paenibacillus pseudetheri</name>
    <dbReference type="NCBI Taxonomy" id="2897682"/>
    <lineage>
        <taxon>Bacteria</taxon>
        <taxon>Bacillati</taxon>
        <taxon>Bacillota</taxon>
        <taxon>Bacilli</taxon>
        <taxon>Bacillales</taxon>
        <taxon>Paenibacillaceae</taxon>
        <taxon>Paenibacillus</taxon>
    </lineage>
</organism>
<dbReference type="NCBIfam" id="NF001923">
    <property type="entry name" value="PRK00701.1"/>
    <property type="match status" value="1"/>
</dbReference>
<dbReference type="Proteomes" id="UP000838749">
    <property type="component" value="Unassembled WGS sequence"/>
</dbReference>
<feature type="transmembrane region" description="Helical" evidence="6">
    <location>
        <begin position="218"/>
        <end position="237"/>
    </location>
</feature>
<feature type="transmembrane region" description="Helical" evidence="6">
    <location>
        <begin position="390"/>
        <end position="409"/>
    </location>
</feature>
<keyword evidence="6" id="KW-1003">Cell membrane</keyword>
<proteinExistence type="inferred from homology"/>
<comment type="similarity">
    <text evidence="6">Belongs to the NRAMP family.</text>
</comment>
<keyword evidence="6" id="KW-0769">Symport</keyword>
<evidence type="ECO:0000313" key="8">
    <source>
        <dbReference type="Proteomes" id="UP000838749"/>
    </source>
</evidence>
<evidence type="ECO:0000256" key="6">
    <source>
        <dbReference type="HAMAP-Rule" id="MF_00221"/>
    </source>
</evidence>
<dbReference type="Pfam" id="PF01566">
    <property type="entry name" value="Nramp"/>
    <property type="match status" value="1"/>
</dbReference>
<evidence type="ECO:0000256" key="1">
    <source>
        <dbReference type="ARBA" id="ARBA00004141"/>
    </source>
</evidence>
<comment type="subcellular location">
    <subcellularLocation>
        <location evidence="6">Cell membrane</location>
        <topology evidence="6">Multi-pass membrane protein</topology>
    </subcellularLocation>
    <subcellularLocation>
        <location evidence="1">Membrane</location>
        <topology evidence="1">Multi-pass membrane protein</topology>
    </subcellularLocation>
</comment>
<keyword evidence="5 6" id="KW-0472">Membrane</keyword>